<name>F1Z516_9SPHN</name>
<dbReference type="PANTHER" id="PTHR30203">
    <property type="entry name" value="OUTER MEMBRANE CATION EFFLUX PROTEIN"/>
    <property type="match status" value="1"/>
</dbReference>
<dbReference type="eggNOG" id="COG1538">
    <property type="taxonomic scope" value="Bacteria"/>
</dbReference>
<feature type="region of interest" description="Disordered" evidence="3">
    <location>
        <begin position="115"/>
        <end position="137"/>
    </location>
</feature>
<evidence type="ECO:0000256" key="3">
    <source>
        <dbReference type="SAM" id="MobiDB-lite"/>
    </source>
</evidence>
<dbReference type="InterPro" id="IPR003423">
    <property type="entry name" value="OMP_efflux"/>
</dbReference>
<dbReference type="NCBIfam" id="TIGR01845">
    <property type="entry name" value="outer_NodT"/>
    <property type="match status" value="1"/>
</dbReference>
<dbReference type="PANTHER" id="PTHR30203:SF33">
    <property type="entry name" value="BLR4455 PROTEIN"/>
    <property type="match status" value="1"/>
</dbReference>
<dbReference type="Gene3D" id="2.20.200.10">
    <property type="entry name" value="Outer membrane efflux proteins (OEP)"/>
    <property type="match status" value="1"/>
</dbReference>
<reference evidence="4 5" key="1">
    <citation type="journal article" date="2012" name="J. Bacteriol.">
        <title>Draft Genome Sequence of Novosphingobium nitrogenifigens Y88T.</title>
        <authorList>
            <person name="Strabala T.J."/>
            <person name="Macdonald L."/>
            <person name="Liu V."/>
            <person name="Smit A.M."/>
        </authorList>
    </citation>
    <scope>NUCLEOTIDE SEQUENCE [LARGE SCALE GENOMIC DNA]</scope>
    <source>
        <strain evidence="4 5">DSM 19370</strain>
    </source>
</reference>
<keyword evidence="2" id="KW-0472">Membrane</keyword>
<keyword evidence="2 4" id="KW-0449">Lipoprotein</keyword>
<dbReference type="GO" id="GO:0005886">
    <property type="term" value="C:plasma membrane"/>
    <property type="evidence" value="ECO:0007669"/>
    <property type="project" value="UniProtKB-SubCell"/>
</dbReference>
<comment type="subcellular location">
    <subcellularLocation>
        <location evidence="2">Cell membrane</location>
        <topology evidence="2">Lipid-anchor</topology>
    </subcellularLocation>
</comment>
<dbReference type="GO" id="GO:0015562">
    <property type="term" value="F:efflux transmembrane transporter activity"/>
    <property type="evidence" value="ECO:0007669"/>
    <property type="project" value="InterPro"/>
</dbReference>
<dbReference type="OrthoDB" id="9783100at2"/>
<sequence length="485" mass="50846">MADRRPSPRLLVTALMLATGLALAGCSGAPSYRPVAVATPPAFREDGPWAEAAPVDPALGRDWWRALGDPQLDALEARLETDSPTLAVALARREEANAALRTALADRLPTIGTGSTLTYDRQSDDRPLRGSSQESEYGANTLQGSISYEVDLWGRVRSEVAAGRANAQASIDDVEAIRLSLQADLASLYIALRGLDAETELLTGTVDAYAQADAVVRARFRGGVATGIDTGRSGAQLADAQAQLADVRATRARVEHAIASLVGTPASAFSLPQVTGTLHLAAMPVGLPSTLLQRRPDVAAAERRVYAANRSIGVAKAAFFPLVNLGGTGGTNATTLAGLVASPNAFWALGPTIALTVFDGGRRHAALRTARAKWAEASATYRGTALKAFQEVEDSLSSLHHYGDEENAETRAASEAQQAADLSMIRYTKGAATYLDVVTAQTAALAARRRAIEVHTLHLGATVSLARAVGGGWSATNPQTPRKEG</sequence>
<evidence type="ECO:0000313" key="5">
    <source>
        <dbReference type="Proteomes" id="UP000004728"/>
    </source>
</evidence>
<dbReference type="Gene3D" id="1.20.1600.10">
    <property type="entry name" value="Outer membrane efflux proteins (OEP)"/>
    <property type="match status" value="1"/>
</dbReference>
<dbReference type="Pfam" id="PF02321">
    <property type="entry name" value="OEP"/>
    <property type="match status" value="2"/>
</dbReference>
<dbReference type="SUPFAM" id="SSF56954">
    <property type="entry name" value="Outer membrane efflux proteins (OEP)"/>
    <property type="match status" value="1"/>
</dbReference>
<comment type="similarity">
    <text evidence="1 2">Belongs to the outer membrane factor (OMF) (TC 1.B.17) family.</text>
</comment>
<dbReference type="RefSeq" id="WP_008068979.1">
    <property type="nucleotide sequence ID" value="NZ_AQWK01000005.1"/>
</dbReference>
<dbReference type="EMBL" id="AEWJ01000023">
    <property type="protein sequence ID" value="EGD60055.1"/>
    <property type="molecule type" value="Genomic_DNA"/>
</dbReference>
<accession>F1Z516</accession>
<evidence type="ECO:0000313" key="4">
    <source>
        <dbReference type="EMBL" id="EGD60055.1"/>
    </source>
</evidence>
<dbReference type="AlphaFoldDB" id="F1Z516"/>
<evidence type="ECO:0000256" key="2">
    <source>
        <dbReference type="RuleBase" id="RU362097"/>
    </source>
</evidence>
<dbReference type="PROSITE" id="PS51257">
    <property type="entry name" value="PROKAR_LIPOPROTEIN"/>
    <property type="match status" value="1"/>
</dbReference>
<dbReference type="HOGENOM" id="CLU_012817_13_1_5"/>
<dbReference type="InterPro" id="IPR010131">
    <property type="entry name" value="MdtP/NodT-like"/>
</dbReference>
<organism evidence="4 5">
    <name type="scientific">Novosphingobium nitrogenifigens DSM 19370</name>
    <dbReference type="NCBI Taxonomy" id="983920"/>
    <lineage>
        <taxon>Bacteria</taxon>
        <taxon>Pseudomonadati</taxon>
        <taxon>Pseudomonadota</taxon>
        <taxon>Alphaproteobacteria</taxon>
        <taxon>Sphingomonadales</taxon>
        <taxon>Sphingomonadaceae</taxon>
        <taxon>Novosphingobium</taxon>
    </lineage>
</organism>
<keyword evidence="2" id="KW-0564">Palmitate</keyword>
<feature type="signal peptide" evidence="2">
    <location>
        <begin position="1"/>
        <end position="24"/>
    </location>
</feature>
<dbReference type="InParanoid" id="F1Z516"/>
<evidence type="ECO:0000256" key="1">
    <source>
        <dbReference type="ARBA" id="ARBA00007613"/>
    </source>
</evidence>
<gene>
    <name evidence="4" type="ORF">Y88_1929</name>
</gene>
<comment type="caution">
    <text evidence="4">The sequence shown here is derived from an EMBL/GenBank/DDBJ whole genome shotgun (WGS) entry which is preliminary data.</text>
</comment>
<feature type="chain" id="PRO_5001438438" evidence="2">
    <location>
        <begin position="25"/>
        <end position="485"/>
    </location>
</feature>
<keyword evidence="2" id="KW-1134">Transmembrane beta strand</keyword>
<dbReference type="STRING" id="983920.Y88_1929"/>
<proteinExistence type="inferred from homology"/>
<dbReference type="Proteomes" id="UP000004728">
    <property type="component" value="Unassembled WGS sequence"/>
</dbReference>
<keyword evidence="5" id="KW-1185">Reference proteome</keyword>
<keyword evidence="2" id="KW-0732">Signal</keyword>
<protein>
    <submittedName>
        <fullName evidence="4">RND efflux system, outer membrane lipoprotein, NodT</fullName>
    </submittedName>
</protein>
<keyword evidence="2" id="KW-0812">Transmembrane</keyword>